<evidence type="ECO:0000313" key="2">
    <source>
        <dbReference type="EMBL" id="GAC95128.1"/>
    </source>
</evidence>
<organism evidence="2 3">
    <name type="scientific">Pseudozyma hubeiensis (strain SY62)</name>
    <name type="common">Yeast</name>
    <dbReference type="NCBI Taxonomy" id="1305764"/>
    <lineage>
        <taxon>Eukaryota</taxon>
        <taxon>Fungi</taxon>
        <taxon>Dikarya</taxon>
        <taxon>Basidiomycota</taxon>
        <taxon>Ustilaginomycotina</taxon>
        <taxon>Ustilaginomycetes</taxon>
        <taxon>Ustilaginales</taxon>
        <taxon>Ustilaginaceae</taxon>
        <taxon>Pseudozyma</taxon>
    </lineage>
</organism>
<feature type="compositionally biased region" description="Basic and acidic residues" evidence="1">
    <location>
        <begin position="7"/>
        <end position="16"/>
    </location>
</feature>
<dbReference type="HOGENOM" id="CLU_2264898_0_0_1"/>
<evidence type="ECO:0000256" key="1">
    <source>
        <dbReference type="SAM" id="MobiDB-lite"/>
    </source>
</evidence>
<proteinExistence type="predicted"/>
<dbReference type="GeneID" id="24107994"/>
<evidence type="ECO:0000313" key="3">
    <source>
        <dbReference type="Proteomes" id="UP000014071"/>
    </source>
</evidence>
<dbReference type="EMBL" id="DF238790">
    <property type="protein sequence ID" value="GAC95128.1"/>
    <property type="molecule type" value="Genomic_DNA"/>
</dbReference>
<dbReference type="GO" id="GO:0016740">
    <property type="term" value="F:transferase activity"/>
    <property type="evidence" value="ECO:0007669"/>
    <property type="project" value="UniProtKB-KW"/>
</dbReference>
<dbReference type="RefSeq" id="XP_012188715.1">
    <property type="nucleotide sequence ID" value="XM_012333325.1"/>
</dbReference>
<sequence>MVRQAFPRRESERQRFASDGSEWPGCSNSVPCDVSVLLLFLPMRGIRRPPFSPSVLLPLGDNRVGKYSGCGSRHLNTFEGATKSNYVSCFNVVNPYLITVHRR</sequence>
<keyword evidence="3" id="KW-1185">Reference proteome</keyword>
<dbReference type="Proteomes" id="UP000014071">
    <property type="component" value="Unassembled WGS sequence"/>
</dbReference>
<dbReference type="AlphaFoldDB" id="R9P1F9"/>
<feature type="region of interest" description="Disordered" evidence="1">
    <location>
        <begin position="1"/>
        <end position="24"/>
    </location>
</feature>
<keyword evidence="2" id="KW-0808">Transferase</keyword>
<accession>R9P1F9</accession>
<reference evidence="3" key="1">
    <citation type="journal article" date="2013" name="Genome Announc.">
        <title>Draft genome sequence of the basidiomycetous yeast-like fungus Pseudozyma hubeiensis SY62, which produces an abundant amount of the biosurfactant mannosylerythritol lipids.</title>
        <authorList>
            <person name="Konishi M."/>
            <person name="Hatada Y."/>
            <person name="Horiuchi J."/>
        </authorList>
    </citation>
    <scope>NUCLEOTIDE SEQUENCE [LARGE SCALE GENOMIC DNA]</scope>
    <source>
        <strain evidence="3">SY62</strain>
    </source>
</reference>
<name>R9P1F9_PSEHS</name>
<protein>
    <submittedName>
        <fullName evidence="2">UDP-glucose,sterol transferase</fullName>
    </submittedName>
</protein>
<gene>
    <name evidence="2" type="ORF">PHSY_002703</name>
</gene>